<feature type="transmembrane region" description="Helical" evidence="1">
    <location>
        <begin position="267"/>
        <end position="284"/>
    </location>
</feature>
<reference evidence="3 4" key="1">
    <citation type="submission" date="2017-05" db="EMBL/GenBank/DDBJ databases">
        <title>Acinetobacter populi ANC 5415 (= PBJ7), whole genome shotgun sequencing project.</title>
        <authorList>
            <person name="Nemec A."/>
            <person name="Radolfova-Krizova L."/>
        </authorList>
    </citation>
    <scope>NUCLEOTIDE SEQUENCE [LARGE SCALE GENOMIC DNA]</scope>
    <source>
        <strain evidence="3 4">PBJ7</strain>
    </source>
</reference>
<dbReference type="InterPro" id="IPR002656">
    <property type="entry name" value="Acyl_transf_3_dom"/>
</dbReference>
<dbReference type="RefSeq" id="WP_087618922.1">
    <property type="nucleotide sequence ID" value="NZ_NEXX01000001.1"/>
</dbReference>
<protein>
    <recommendedName>
        <fullName evidence="2">Acyltransferase 3 domain-containing protein</fullName>
    </recommendedName>
</protein>
<organism evidence="3 4">
    <name type="scientific">Acinetobacter populi</name>
    <dbReference type="NCBI Taxonomy" id="1582270"/>
    <lineage>
        <taxon>Bacteria</taxon>
        <taxon>Pseudomonadati</taxon>
        <taxon>Pseudomonadota</taxon>
        <taxon>Gammaproteobacteria</taxon>
        <taxon>Moraxellales</taxon>
        <taxon>Moraxellaceae</taxon>
        <taxon>Acinetobacter</taxon>
    </lineage>
</organism>
<proteinExistence type="predicted"/>
<feature type="transmembrane region" description="Helical" evidence="1">
    <location>
        <begin position="46"/>
        <end position="67"/>
    </location>
</feature>
<evidence type="ECO:0000259" key="2">
    <source>
        <dbReference type="Pfam" id="PF01757"/>
    </source>
</evidence>
<feature type="transmembrane region" description="Helical" evidence="1">
    <location>
        <begin position="205"/>
        <end position="225"/>
    </location>
</feature>
<evidence type="ECO:0000313" key="3">
    <source>
        <dbReference type="EMBL" id="OUY08281.1"/>
    </source>
</evidence>
<feature type="transmembrane region" description="Helical" evidence="1">
    <location>
        <begin position="21"/>
        <end position="40"/>
    </location>
</feature>
<feature type="transmembrane region" description="Helical" evidence="1">
    <location>
        <begin position="170"/>
        <end position="199"/>
    </location>
</feature>
<evidence type="ECO:0000313" key="4">
    <source>
        <dbReference type="Proteomes" id="UP000196536"/>
    </source>
</evidence>
<dbReference type="AlphaFoldDB" id="A0A1Z9Z1B9"/>
<dbReference type="GO" id="GO:0000271">
    <property type="term" value="P:polysaccharide biosynthetic process"/>
    <property type="evidence" value="ECO:0007669"/>
    <property type="project" value="TreeGrafter"/>
</dbReference>
<dbReference type="GO" id="GO:0016020">
    <property type="term" value="C:membrane"/>
    <property type="evidence" value="ECO:0007669"/>
    <property type="project" value="TreeGrafter"/>
</dbReference>
<evidence type="ECO:0000256" key="1">
    <source>
        <dbReference type="SAM" id="Phobius"/>
    </source>
</evidence>
<keyword evidence="1" id="KW-0472">Membrane</keyword>
<comment type="caution">
    <text evidence="3">The sequence shown here is derived from an EMBL/GenBank/DDBJ whole genome shotgun (WGS) entry which is preliminary data.</text>
</comment>
<feature type="transmembrane region" description="Helical" evidence="1">
    <location>
        <begin position="237"/>
        <end position="255"/>
    </location>
</feature>
<dbReference type="Pfam" id="PF01757">
    <property type="entry name" value="Acyl_transf_3"/>
    <property type="match status" value="1"/>
</dbReference>
<name>A0A1Z9Z1B9_9GAMM</name>
<dbReference type="Proteomes" id="UP000196536">
    <property type="component" value="Unassembled WGS sequence"/>
</dbReference>
<feature type="transmembrane region" description="Helical" evidence="1">
    <location>
        <begin position="331"/>
        <end position="352"/>
    </location>
</feature>
<keyword evidence="4" id="KW-1185">Reference proteome</keyword>
<keyword evidence="1" id="KW-0812">Transmembrane</keyword>
<sequence length="368" mass="42315">MSGHDQALPRQFSLQLDSLRGLSAIIVLFSHCFQAFIGPLDLSLYSLVRLLGQAAVMMFFVLSGYLIGHSIQKNIYLHQQFKLKSYLRQRCKRILPPFIFALLLVTVLYHLAPDFFYSGTHKILPQQGMMVRENFAIDPTELIGSVLFLNGFLTNTLSANAPLWSLSYEVWFYVLAACLALYHRIGAILLFIGLISIFSFLNLQFFLYFCVWLLAFAFSFPAVYQSLNLDLLQPLKISFFSLAALIAIFDFYQFHMIEHTLVYRADNFSSFNVCVGIALSCWLLQLRLNIKRIKPIFAHAASYSYTLYVTHFPILLFILGCSAYLSFQHILMAMLFLILSMLFCIGFAYVTSKFLEPQRTRRKEEKST</sequence>
<dbReference type="PANTHER" id="PTHR23028:SF53">
    <property type="entry name" value="ACYL_TRANSF_3 DOMAIN-CONTAINING PROTEIN"/>
    <property type="match status" value="1"/>
</dbReference>
<feature type="transmembrane region" description="Helical" evidence="1">
    <location>
        <begin position="305"/>
        <end position="325"/>
    </location>
</feature>
<dbReference type="InterPro" id="IPR050879">
    <property type="entry name" value="Acyltransferase_3"/>
</dbReference>
<dbReference type="GO" id="GO:0016747">
    <property type="term" value="F:acyltransferase activity, transferring groups other than amino-acyl groups"/>
    <property type="evidence" value="ECO:0007669"/>
    <property type="project" value="InterPro"/>
</dbReference>
<keyword evidence="1" id="KW-1133">Transmembrane helix</keyword>
<dbReference type="EMBL" id="NEXX01000001">
    <property type="protein sequence ID" value="OUY08281.1"/>
    <property type="molecule type" value="Genomic_DNA"/>
</dbReference>
<gene>
    <name evidence="3" type="ORF">CAP51_01270</name>
</gene>
<feature type="transmembrane region" description="Helical" evidence="1">
    <location>
        <begin position="94"/>
        <end position="112"/>
    </location>
</feature>
<dbReference type="OrthoDB" id="9767863at2"/>
<feature type="transmembrane region" description="Helical" evidence="1">
    <location>
        <begin position="142"/>
        <end position="163"/>
    </location>
</feature>
<dbReference type="PANTHER" id="PTHR23028">
    <property type="entry name" value="ACETYLTRANSFERASE"/>
    <property type="match status" value="1"/>
</dbReference>
<accession>A0A1Z9Z1B9</accession>
<feature type="domain" description="Acyltransferase 3" evidence="2">
    <location>
        <begin position="15"/>
        <end position="348"/>
    </location>
</feature>